<accession>A0A502CMG5</accession>
<feature type="domain" description="HTH cro/C1-type" evidence="1">
    <location>
        <begin position="1"/>
        <end position="49"/>
    </location>
</feature>
<protein>
    <submittedName>
        <fullName evidence="2">XRE family transcriptional regulator</fullName>
    </submittedName>
</protein>
<evidence type="ECO:0000313" key="3">
    <source>
        <dbReference type="Proteomes" id="UP000317722"/>
    </source>
</evidence>
<dbReference type="EMBL" id="RCZM01000006">
    <property type="protein sequence ID" value="TPG13962.1"/>
    <property type="molecule type" value="Genomic_DNA"/>
</dbReference>
<dbReference type="Proteomes" id="UP000317722">
    <property type="component" value="Unassembled WGS sequence"/>
</dbReference>
<evidence type="ECO:0000313" key="2">
    <source>
        <dbReference type="EMBL" id="TPG13962.1"/>
    </source>
</evidence>
<dbReference type="SMART" id="SM00530">
    <property type="entry name" value="HTH_XRE"/>
    <property type="match status" value="1"/>
</dbReference>
<dbReference type="Gene3D" id="1.10.260.40">
    <property type="entry name" value="lambda repressor-like DNA-binding domains"/>
    <property type="match status" value="1"/>
</dbReference>
<dbReference type="SUPFAM" id="SSF47413">
    <property type="entry name" value="lambda repressor-like DNA-binding domains"/>
    <property type="match status" value="1"/>
</dbReference>
<keyword evidence="3" id="KW-1185">Reference proteome</keyword>
<reference evidence="2 3" key="1">
    <citation type="journal article" date="2019" name="Environ. Microbiol.">
        <title>Species interactions and distinct microbial communities in high Arctic permafrost affected cryosols are associated with the CH4 and CO2 gas fluxes.</title>
        <authorList>
            <person name="Altshuler I."/>
            <person name="Hamel J."/>
            <person name="Turney S."/>
            <person name="Magnuson E."/>
            <person name="Levesque R."/>
            <person name="Greer C."/>
            <person name="Whyte L.G."/>
        </authorList>
    </citation>
    <scope>NUCLEOTIDE SEQUENCE [LARGE SCALE GENOMIC DNA]</scope>
    <source>
        <strain evidence="2 3">S9.3A</strain>
    </source>
</reference>
<dbReference type="GO" id="GO:0003677">
    <property type="term" value="F:DNA binding"/>
    <property type="evidence" value="ECO:0007669"/>
    <property type="project" value="InterPro"/>
</dbReference>
<dbReference type="AlphaFoldDB" id="A0A502CMG5"/>
<dbReference type="InterPro" id="IPR001387">
    <property type="entry name" value="Cro/C1-type_HTH"/>
</dbReference>
<dbReference type="CDD" id="cd00093">
    <property type="entry name" value="HTH_XRE"/>
    <property type="match status" value="1"/>
</dbReference>
<comment type="caution">
    <text evidence="2">The sequence shown here is derived from an EMBL/GenBank/DDBJ whole genome shotgun (WGS) entry which is preliminary data.</text>
</comment>
<dbReference type="InterPro" id="IPR010982">
    <property type="entry name" value="Lambda_DNA-bd_dom_sf"/>
</dbReference>
<organism evidence="2 3">
    <name type="scientific">Pedococcus bigeumensis</name>
    <dbReference type="NCBI Taxonomy" id="433644"/>
    <lineage>
        <taxon>Bacteria</taxon>
        <taxon>Bacillati</taxon>
        <taxon>Actinomycetota</taxon>
        <taxon>Actinomycetes</taxon>
        <taxon>Micrococcales</taxon>
        <taxon>Intrasporangiaceae</taxon>
        <taxon>Pedococcus</taxon>
    </lineage>
</organism>
<dbReference type="PROSITE" id="PS50943">
    <property type="entry name" value="HTH_CROC1"/>
    <property type="match status" value="1"/>
</dbReference>
<dbReference type="Pfam" id="PF01381">
    <property type="entry name" value="HTH_3"/>
    <property type="match status" value="1"/>
</dbReference>
<proteinExistence type="predicted"/>
<gene>
    <name evidence="2" type="ORF">EAH86_17250</name>
</gene>
<name>A0A502CMG5_9MICO</name>
<evidence type="ECO:0000259" key="1">
    <source>
        <dbReference type="PROSITE" id="PS50943"/>
    </source>
</evidence>
<sequence>MRELRQARGMSQTRLAQLSGVSERTVRAIEGGAVSRPQHESLSRIAAVLAHGASHQTRLVERWTGSSTERTHDDLGVPDWEVIARRIGRRRPGDGGRITSALLDITTGPDRVPLECRYTHIHEAMGASGSPVLWKLVGSAPFDASSVRFEVRTGGVLDDFFVHGDVVGVAIRPDPAMAQRGPFVLEYSVDFRGAERLGGAVDDECMYGANTPLQTASVVVRFTGERPARIWPVQGATAATAERGAPLSVAADGSAQLCLQDFVGVFGVKWQWGDETS</sequence>